<feature type="repeat" description="ANK" evidence="3">
    <location>
        <begin position="39"/>
        <end position="71"/>
    </location>
</feature>
<keyword evidence="5" id="KW-1185">Reference proteome</keyword>
<accession>A0A2T7NVJ6</accession>
<dbReference type="PANTHER" id="PTHR24189">
    <property type="entry name" value="MYOTROPHIN"/>
    <property type="match status" value="1"/>
</dbReference>
<dbReference type="InterPro" id="IPR050745">
    <property type="entry name" value="Multifunctional_regulatory"/>
</dbReference>
<name>A0A2T7NVJ6_POMCA</name>
<evidence type="ECO:0000256" key="1">
    <source>
        <dbReference type="ARBA" id="ARBA00022737"/>
    </source>
</evidence>
<keyword evidence="1" id="KW-0677">Repeat</keyword>
<sequence>MWHPKTGDTAIHLACRFGRADLLAEFSCAGLDLQISNFEGKKPLHEAAQFDQSECVKFLLTKGCEVDCIKRGDWTPLMLACTRPQLDVVKLLVYHGANPAFVNKDGWNSFHIATSYPPDATDSCGSTPLMDALRAGFVDVAHLLIQHHKADVTKRDNLGMQPIHHAAQAGQTAAVMFLITQYTIPVNAVTHTTLITPLQVAAKEGHNDVLKSLLLHGADISLTDHKGRTALHIASGAQHASSVALLLANGAQDCSDLSGHWAKDLAYREGVKQAFLNHGA</sequence>
<dbReference type="Pfam" id="PF12796">
    <property type="entry name" value="Ank_2"/>
    <property type="match status" value="3"/>
</dbReference>
<dbReference type="PROSITE" id="PS50088">
    <property type="entry name" value="ANK_REPEAT"/>
    <property type="match status" value="4"/>
</dbReference>
<protein>
    <submittedName>
        <fullName evidence="4">Uncharacterized protein</fullName>
    </submittedName>
</protein>
<gene>
    <name evidence="4" type="ORF">C0Q70_15696</name>
</gene>
<keyword evidence="2 3" id="KW-0040">ANK repeat</keyword>
<dbReference type="STRING" id="400727.A0A2T7NVJ6"/>
<evidence type="ECO:0000313" key="4">
    <source>
        <dbReference type="EMBL" id="PVD25198.1"/>
    </source>
</evidence>
<dbReference type="Gene3D" id="1.25.40.20">
    <property type="entry name" value="Ankyrin repeat-containing domain"/>
    <property type="match status" value="3"/>
</dbReference>
<dbReference type="InterPro" id="IPR036770">
    <property type="entry name" value="Ankyrin_rpt-contain_sf"/>
</dbReference>
<feature type="repeat" description="ANK" evidence="3">
    <location>
        <begin position="72"/>
        <end position="104"/>
    </location>
</feature>
<dbReference type="OrthoDB" id="4772757at2759"/>
<dbReference type="Proteomes" id="UP000245119">
    <property type="component" value="Linkage Group LG9"/>
</dbReference>
<evidence type="ECO:0000313" key="5">
    <source>
        <dbReference type="Proteomes" id="UP000245119"/>
    </source>
</evidence>
<dbReference type="EMBL" id="PZQS01000009">
    <property type="protein sequence ID" value="PVD25198.1"/>
    <property type="molecule type" value="Genomic_DNA"/>
</dbReference>
<dbReference type="AlphaFoldDB" id="A0A2T7NVJ6"/>
<reference evidence="4 5" key="1">
    <citation type="submission" date="2018-04" db="EMBL/GenBank/DDBJ databases">
        <title>The genome of golden apple snail Pomacea canaliculata provides insight into stress tolerance and invasive adaptation.</title>
        <authorList>
            <person name="Liu C."/>
            <person name="Liu B."/>
            <person name="Ren Y."/>
            <person name="Zhang Y."/>
            <person name="Wang H."/>
            <person name="Li S."/>
            <person name="Jiang F."/>
            <person name="Yin L."/>
            <person name="Zhang G."/>
            <person name="Qian W."/>
            <person name="Fan W."/>
        </authorList>
    </citation>
    <scope>NUCLEOTIDE SEQUENCE [LARGE SCALE GENOMIC DNA]</scope>
    <source>
        <strain evidence="4">SZHN2017</strain>
        <tissue evidence="4">Muscle</tissue>
    </source>
</reference>
<comment type="caution">
    <text evidence="4">The sequence shown here is derived from an EMBL/GenBank/DDBJ whole genome shotgun (WGS) entry which is preliminary data.</text>
</comment>
<organism evidence="4 5">
    <name type="scientific">Pomacea canaliculata</name>
    <name type="common">Golden apple snail</name>
    <dbReference type="NCBI Taxonomy" id="400727"/>
    <lineage>
        <taxon>Eukaryota</taxon>
        <taxon>Metazoa</taxon>
        <taxon>Spiralia</taxon>
        <taxon>Lophotrochozoa</taxon>
        <taxon>Mollusca</taxon>
        <taxon>Gastropoda</taxon>
        <taxon>Caenogastropoda</taxon>
        <taxon>Architaenioglossa</taxon>
        <taxon>Ampullarioidea</taxon>
        <taxon>Ampullariidae</taxon>
        <taxon>Pomacea</taxon>
    </lineage>
</organism>
<dbReference type="Pfam" id="PF00023">
    <property type="entry name" value="Ank"/>
    <property type="match status" value="1"/>
</dbReference>
<feature type="repeat" description="ANK" evidence="3">
    <location>
        <begin position="226"/>
        <end position="252"/>
    </location>
</feature>
<feature type="repeat" description="ANK" evidence="3">
    <location>
        <begin position="193"/>
        <end position="225"/>
    </location>
</feature>
<evidence type="ECO:0000256" key="3">
    <source>
        <dbReference type="PROSITE-ProRule" id="PRU00023"/>
    </source>
</evidence>
<proteinExistence type="predicted"/>
<dbReference type="SMART" id="SM00248">
    <property type="entry name" value="ANK"/>
    <property type="match status" value="7"/>
</dbReference>
<dbReference type="PANTHER" id="PTHR24189:SF50">
    <property type="entry name" value="ANKYRIN REPEAT AND SOCS BOX PROTEIN 2"/>
    <property type="match status" value="1"/>
</dbReference>
<evidence type="ECO:0000256" key="2">
    <source>
        <dbReference type="ARBA" id="ARBA00023043"/>
    </source>
</evidence>
<dbReference type="InterPro" id="IPR002110">
    <property type="entry name" value="Ankyrin_rpt"/>
</dbReference>
<dbReference type="PROSITE" id="PS50297">
    <property type="entry name" value="ANK_REP_REGION"/>
    <property type="match status" value="4"/>
</dbReference>
<dbReference type="SUPFAM" id="SSF48403">
    <property type="entry name" value="Ankyrin repeat"/>
    <property type="match status" value="1"/>
</dbReference>
<dbReference type="PRINTS" id="PR01415">
    <property type="entry name" value="ANKYRIN"/>
</dbReference>